<keyword evidence="3" id="KW-0067">ATP-binding</keyword>
<evidence type="ECO:0000259" key="6">
    <source>
        <dbReference type="Pfam" id="PF04937"/>
    </source>
</evidence>
<keyword evidence="8" id="KW-1185">Reference proteome</keyword>
<comment type="similarity">
    <text evidence="1">Belongs to the heat shock protein 90 family.</text>
</comment>
<evidence type="ECO:0000256" key="4">
    <source>
        <dbReference type="ARBA" id="ARBA00023186"/>
    </source>
</evidence>
<dbReference type="InterPro" id="IPR036890">
    <property type="entry name" value="HATPase_C_sf"/>
</dbReference>
<dbReference type="Pfam" id="PF04937">
    <property type="entry name" value="DUF659"/>
    <property type="match status" value="1"/>
</dbReference>
<feature type="compositionally biased region" description="Acidic residues" evidence="5">
    <location>
        <begin position="263"/>
        <end position="273"/>
    </location>
</feature>
<dbReference type="Proteomes" id="UP000541444">
    <property type="component" value="Unassembled WGS sequence"/>
</dbReference>
<gene>
    <name evidence="7" type="ORF">GIB67_012307</name>
</gene>
<dbReference type="SUPFAM" id="SSF55874">
    <property type="entry name" value="ATPase domain of HSP90 chaperone/DNA topoisomerase II/histidine kinase"/>
    <property type="match status" value="1"/>
</dbReference>
<feature type="domain" description="DUF659" evidence="6">
    <location>
        <begin position="2"/>
        <end position="45"/>
    </location>
</feature>
<dbReference type="GO" id="GO:0140662">
    <property type="term" value="F:ATP-dependent protein folding chaperone"/>
    <property type="evidence" value="ECO:0007669"/>
    <property type="project" value="InterPro"/>
</dbReference>
<evidence type="ECO:0000256" key="3">
    <source>
        <dbReference type="ARBA" id="ARBA00022840"/>
    </source>
</evidence>
<reference evidence="7 8" key="1">
    <citation type="journal article" date="2020" name="IScience">
        <title>Genome Sequencing of the Endangered Kingdonia uniflora (Circaeasteraceae, Ranunculales) Reveals Potential Mechanisms of Evolutionary Specialization.</title>
        <authorList>
            <person name="Sun Y."/>
            <person name="Deng T."/>
            <person name="Zhang A."/>
            <person name="Moore M.J."/>
            <person name="Landis J.B."/>
            <person name="Lin N."/>
            <person name="Zhang H."/>
            <person name="Zhang X."/>
            <person name="Huang J."/>
            <person name="Zhang X."/>
            <person name="Sun H."/>
            <person name="Wang H."/>
        </authorList>
    </citation>
    <scope>NUCLEOTIDE SEQUENCE [LARGE SCALE GENOMIC DNA]</scope>
    <source>
        <strain evidence="7">TB1705</strain>
        <tissue evidence="7">Leaf</tissue>
    </source>
</reference>
<dbReference type="PANTHER" id="PTHR11528">
    <property type="entry name" value="HEAT SHOCK PROTEIN 90 FAMILY MEMBER"/>
    <property type="match status" value="1"/>
</dbReference>
<evidence type="ECO:0000256" key="2">
    <source>
        <dbReference type="ARBA" id="ARBA00022741"/>
    </source>
</evidence>
<comment type="caution">
    <text evidence="7">The sequence shown here is derived from an EMBL/GenBank/DDBJ whole genome shotgun (WGS) entry which is preliminary data.</text>
</comment>
<keyword evidence="2" id="KW-0547">Nucleotide-binding</keyword>
<dbReference type="EMBL" id="JACGCM010001215">
    <property type="protein sequence ID" value="KAF6158890.1"/>
    <property type="molecule type" value="Genomic_DNA"/>
</dbReference>
<dbReference type="GO" id="GO:0005524">
    <property type="term" value="F:ATP binding"/>
    <property type="evidence" value="ECO:0007669"/>
    <property type="project" value="UniProtKB-KW"/>
</dbReference>
<evidence type="ECO:0000256" key="5">
    <source>
        <dbReference type="SAM" id="MobiDB-lite"/>
    </source>
</evidence>
<evidence type="ECO:0000256" key="1">
    <source>
        <dbReference type="ARBA" id="ARBA00008239"/>
    </source>
</evidence>
<organism evidence="7 8">
    <name type="scientific">Kingdonia uniflora</name>
    <dbReference type="NCBI Taxonomy" id="39325"/>
    <lineage>
        <taxon>Eukaryota</taxon>
        <taxon>Viridiplantae</taxon>
        <taxon>Streptophyta</taxon>
        <taxon>Embryophyta</taxon>
        <taxon>Tracheophyta</taxon>
        <taxon>Spermatophyta</taxon>
        <taxon>Magnoliopsida</taxon>
        <taxon>Ranunculales</taxon>
        <taxon>Circaeasteraceae</taxon>
        <taxon>Kingdonia</taxon>
    </lineage>
</organism>
<dbReference type="GO" id="GO:0016887">
    <property type="term" value="F:ATP hydrolysis activity"/>
    <property type="evidence" value="ECO:0007669"/>
    <property type="project" value="InterPro"/>
</dbReference>
<dbReference type="AlphaFoldDB" id="A0A7J7MVT9"/>
<name>A0A7J7MVT9_9MAGN</name>
<dbReference type="Gene3D" id="3.30.565.10">
    <property type="entry name" value="Histidine kinase-like ATPase, C-terminal domain"/>
    <property type="match status" value="1"/>
</dbReference>
<keyword evidence="4" id="KW-0143">Chaperone</keyword>
<proteinExistence type="inferred from homology"/>
<dbReference type="GO" id="GO:0051082">
    <property type="term" value="F:unfolded protein binding"/>
    <property type="evidence" value="ECO:0007669"/>
    <property type="project" value="InterPro"/>
</dbReference>
<protein>
    <recommendedName>
        <fullName evidence="6">DUF659 domain-containing protein</fullName>
    </recommendedName>
</protein>
<dbReference type="InterPro" id="IPR001404">
    <property type="entry name" value="Hsp90_fam"/>
</dbReference>
<dbReference type="Pfam" id="PF13589">
    <property type="entry name" value="HATPase_c_3"/>
    <property type="match status" value="1"/>
</dbReference>
<feature type="non-terminal residue" evidence="7">
    <location>
        <position position="1"/>
    </location>
</feature>
<evidence type="ECO:0000313" key="7">
    <source>
        <dbReference type="EMBL" id="KAF6158890.1"/>
    </source>
</evidence>
<dbReference type="OrthoDB" id="28737at2759"/>
<evidence type="ECO:0000313" key="8">
    <source>
        <dbReference type="Proteomes" id="UP000541444"/>
    </source>
</evidence>
<feature type="region of interest" description="Disordered" evidence="5">
    <location>
        <begin position="263"/>
        <end position="282"/>
    </location>
</feature>
<dbReference type="InterPro" id="IPR007021">
    <property type="entry name" value="DUF659"/>
</dbReference>
<sequence>MGKQLAEKRRNIFWTVCSSHCICLKLEKFETMSPIKEVTSKAKIITKFIYSRETVLKLVSKHVSERSLVNSTRIRSVRPSLTLENIIVLEKENLQKMFGSSAWKGASTPNNTIDALDKLRFLCVTEPSLFGDVGELEIRIKPDPENGTITITDTGVGMTKEELIDCLGMIAQSGTSKFLKALKKNKKLGADNGLIGQFGVRFYSAFFIADKVSVLTKSPRSDKQYIWEAVADSSSYVIKEETDLDKMLRRGTQITLHLRVEEEEVKEGEEEKPEGEMKKKKKNVTEKYWDLELGKETKTIR</sequence>
<accession>A0A7J7MVT9</accession>